<keyword evidence="2" id="KW-0675">Receptor</keyword>
<name>A0A7G9THY2_PSEMX</name>
<dbReference type="Proteomes" id="UP000515838">
    <property type="component" value="Chromosome"/>
</dbReference>
<evidence type="ECO:0000259" key="1">
    <source>
        <dbReference type="Pfam" id="PF13676"/>
    </source>
</evidence>
<dbReference type="InterPro" id="IPR035897">
    <property type="entry name" value="Toll_tir_struct_dom_sf"/>
</dbReference>
<dbReference type="EMBL" id="CP060731">
    <property type="protein sequence ID" value="QNN79707.1"/>
    <property type="molecule type" value="Genomic_DNA"/>
</dbReference>
<evidence type="ECO:0000313" key="2">
    <source>
        <dbReference type="EMBL" id="QNN79707.1"/>
    </source>
</evidence>
<dbReference type="InterPro" id="IPR000157">
    <property type="entry name" value="TIR_dom"/>
</dbReference>
<accession>A0A7G9THY2</accession>
<protein>
    <submittedName>
        <fullName evidence="2">Toll/interleukin-1 receptor domain-containing protein</fullName>
    </submittedName>
</protein>
<sequence length="143" mass="16225">MARRRTAFLCHSHKDELLAKGLAHLLWQWGWHVYIDWQDASMPPTPDRTTARKIQDKILETDFFLFLATSNSMASRWCPWELGFADGKKSLDSILVVPTRDGTSIHGNEYLALYRHIDHNALDHPVVRAAGGSRLSEIGLSSL</sequence>
<dbReference type="AlphaFoldDB" id="A0A7G9THY2"/>
<gene>
    <name evidence="2" type="ORF">IAE60_13280</name>
</gene>
<reference evidence="2 3" key="1">
    <citation type="submission" date="2020-08" db="EMBL/GenBank/DDBJ databases">
        <title>Streptomycin Non-resistant strain, P. mexicana.</title>
        <authorList>
            <person name="Ganesh-Kumar S."/>
            <person name="Zhe T."/>
            <person name="Yu Z."/>
            <person name="Min Y."/>
        </authorList>
    </citation>
    <scope>NUCLEOTIDE SEQUENCE [LARGE SCALE GENOMIC DNA]</scope>
    <source>
        <strain evidence="2 3">GTZY2</strain>
    </source>
</reference>
<dbReference type="Pfam" id="PF13676">
    <property type="entry name" value="TIR_2"/>
    <property type="match status" value="1"/>
</dbReference>
<evidence type="ECO:0000313" key="3">
    <source>
        <dbReference type="Proteomes" id="UP000515838"/>
    </source>
</evidence>
<organism evidence="2 3">
    <name type="scientific">Pseudoxanthomonas mexicana</name>
    <dbReference type="NCBI Taxonomy" id="128785"/>
    <lineage>
        <taxon>Bacteria</taxon>
        <taxon>Pseudomonadati</taxon>
        <taxon>Pseudomonadota</taxon>
        <taxon>Gammaproteobacteria</taxon>
        <taxon>Lysobacterales</taxon>
        <taxon>Lysobacteraceae</taxon>
        <taxon>Pseudoxanthomonas</taxon>
    </lineage>
</organism>
<proteinExistence type="predicted"/>
<dbReference type="Gene3D" id="3.40.50.10140">
    <property type="entry name" value="Toll/interleukin-1 receptor homology (TIR) domain"/>
    <property type="match status" value="1"/>
</dbReference>
<dbReference type="SUPFAM" id="SSF52200">
    <property type="entry name" value="Toll/Interleukin receptor TIR domain"/>
    <property type="match status" value="1"/>
</dbReference>
<feature type="domain" description="TIR" evidence="1">
    <location>
        <begin position="8"/>
        <end position="102"/>
    </location>
</feature>
<dbReference type="GO" id="GO:0007165">
    <property type="term" value="P:signal transduction"/>
    <property type="evidence" value="ECO:0007669"/>
    <property type="project" value="InterPro"/>
</dbReference>